<evidence type="ECO:0000256" key="6">
    <source>
        <dbReference type="ARBA" id="ARBA00023163"/>
    </source>
</evidence>
<keyword evidence="6" id="KW-0804">Transcription</keyword>
<keyword evidence="11" id="KW-0282">Flagellum</keyword>
<dbReference type="RefSeq" id="WP_179512786.1">
    <property type="nucleotide sequence ID" value="NZ_JANFAU010000006.1"/>
</dbReference>
<proteinExistence type="inferred from homology"/>
<keyword evidence="11" id="KW-0969">Cilium</keyword>
<sequence length="96" mass="10143">MVDSIGTGPVTSGDRQVAPVTRVSQTSAVNRVDTPPAAAEQPQTLAGQLASKPPVDSNRVELIKEALANGTFPISPATLADRMIALRYDWMSRDPA</sequence>
<dbReference type="GO" id="GO:0045892">
    <property type="term" value="P:negative regulation of DNA-templated transcription"/>
    <property type="evidence" value="ECO:0007669"/>
    <property type="project" value="InterPro"/>
</dbReference>
<protein>
    <recommendedName>
        <fullName evidence="2">Negative regulator of flagellin synthesis</fullName>
    </recommendedName>
    <alternativeName>
        <fullName evidence="8">Anti-sigma-28 factor</fullName>
    </alternativeName>
</protein>
<dbReference type="NCBIfam" id="TIGR03824">
    <property type="entry name" value="FlgM_jcvi"/>
    <property type="match status" value="1"/>
</dbReference>
<comment type="function">
    <text evidence="7">Responsible for the coupling of flagellin expression to flagellar assembly by preventing expression of the flagellin genes when a component of the middle class of proteins is defective. It negatively regulates flagellar genes by inhibiting the activity of FliA by directly binding to FliA.</text>
</comment>
<evidence type="ECO:0000256" key="4">
    <source>
        <dbReference type="ARBA" id="ARBA00022795"/>
    </source>
</evidence>
<evidence type="ECO:0000256" key="7">
    <source>
        <dbReference type="ARBA" id="ARBA00024739"/>
    </source>
</evidence>
<evidence type="ECO:0000256" key="2">
    <source>
        <dbReference type="ARBA" id="ARBA00017823"/>
    </source>
</evidence>
<reference evidence="11" key="1">
    <citation type="submission" date="2022-06" db="EMBL/GenBank/DDBJ databases">
        <title>Sphingomonas sp. nov. isolated from rhizosphere soil of tomato.</title>
        <authorList>
            <person name="Dong H."/>
            <person name="Gao R."/>
        </authorList>
    </citation>
    <scope>NUCLEOTIDE SEQUENCE</scope>
    <source>
        <strain evidence="11">MMSM24</strain>
    </source>
</reference>
<name>A0AA41ZH37_9SPHN</name>
<keyword evidence="4" id="KW-1005">Bacterial flagellum biogenesis</keyword>
<dbReference type="EMBL" id="JANFAV010000016">
    <property type="protein sequence ID" value="MCW6536814.1"/>
    <property type="molecule type" value="Genomic_DNA"/>
</dbReference>
<evidence type="ECO:0000256" key="8">
    <source>
        <dbReference type="ARBA" id="ARBA00030117"/>
    </source>
</evidence>
<evidence type="ECO:0000256" key="3">
    <source>
        <dbReference type="ARBA" id="ARBA00022491"/>
    </source>
</evidence>
<keyword evidence="11" id="KW-0966">Cell projection</keyword>
<keyword evidence="3" id="KW-0678">Repressor</keyword>
<dbReference type="Pfam" id="PF04316">
    <property type="entry name" value="FlgM"/>
    <property type="match status" value="1"/>
</dbReference>
<dbReference type="InterPro" id="IPR007412">
    <property type="entry name" value="FlgM"/>
</dbReference>
<dbReference type="InterPro" id="IPR035890">
    <property type="entry name" value="Anti-sigma-28_factor_FlgM_sf"/>
</dbReference>
<comment type="caution">
    <text evidence="11">The sequence shown here is derived from an EMBL/GenBank/DDBJ whole genome shotgun (WGS) entry which is preliminary data.</text>
</comment>
<evidence type="ECO:0000256" key="5">
    <source>
        <dbReference type="ARBA" id="ARBA00023015"/>
    </source>
</evidence>
<dbReference type="GO" id="GO:0044781">
    <property type="term" value="P:bacterial-type flagellum organization"/>
    <property type="evidence" value="ECO:0007669"/>
    <property type="project" value="UniProtKB-KW"/>
</dbReference>
<evidence type="ECO:0000313" key="11">
    <source>
        <dbReference type="EMBL" id="MCW6536814.1"/>
    </source>
</evidence>
<feature type="region of interest" description="Disordered" evidence="9">
    <location>
        <begin position="1"/>
        <end position="54"/>
    </location>
</feature>
<feature type="domain" description="Anti-sigma-28 factor FlgM C-terminal" evidence="10">
    <location>
        <begin position="39"/>
        <end position="84"/>
    </location>
</feature>
<evidence type="ECO:0000259" key="10">
    <source>
        <dbReference type="Pfam" id="PF04316"/>
    </source>
</evidence>
<accession>A0AA41ZH37</accession>
<evidence type="ECO:0000256" key="9">
    <source>
        <dbReference type="SAM" id="MobiDB-lite"/>
    </source>
</evidence>
<evidence type="ECO:0000256" key="1">
    <source>
        <dbReference type="ARBA" id="ARBA00005322"/>
    </source>
</evidence>
<dbReference type="Proteomes" id="UP001165565">
    <property type="component" value="Unassembled WGS sequence"/>
</dbReference>
<dbReference type="AlphaFoldDB" id="A0AA41ZH37"/>
<organism evidence="11 12">
    <name type="scientific">Sphingomonas lycopersici</name>
    <dbReference type="NCBI Taxonomy" id="2951807"/>
    <lineage>
        <taxon>Bacteria</taxon>
        <taxon>Pseudomonadati</taxon>
        <taxon>Pseudomonadota</taxon>
        <taxon>Alphaproteobacteria</taxon>
        <taxon>Sphingomonadales</taxon>
        <taxon>Sphingomonadaceae</taxon>
        <taxon>Sphingomonas</taxon>
    </lineage>
</organism>
<keyword evidence="12" id="KW-1185">Reference proteome</keyword>
<dbReference type="InterPro" id="IPR031316">
    <property type="entry name" value="FlgM_C"/>
</dbReference>
<gene>
    <name evidence="11" type="primary">flgM</name>
    <name evidence="11" type="ORF">NEE01_18710</name>
</gene>
<comment type="similarity">
    <text evidence="1">Belongs to the FlgM family.</text>
</comment>
<keyword evidence="5" id="KW-0805">Transcription regulation</keyword>
<dbReference type="SUPFAM" id="SSF101498">
    <property type="entry name" value="Anti-sigma factor FlgM"/>
    <property type="match status" value="1"/>
</dbReference>
<evidence type="ECO:0000313" key="12">
    <source>
        <dbReference type="Proteomes" id="UP001165565"/>
    </source>
</evidence>